<feature type="compositionally biased region" description="Low complexity" evidence="1">
    <location>
        <begin position="477"/>
        <end position="489"/>
    </location>
</feature>
<organism evidence="2 3">
    <name type="scientific">Verruconis gallopava</name>
    <dbReference type="NCBI Taxonomy" id="253628"/>
    <lineage>
        <taxon>Eukaryota</taxon>
        <taxon>Fungi</taxon>
        <taxon>Dikarya</taxon>
        <taxon>Ascomycota</taxon>
        <taxon>Pezizomycotina</taxon>
        <taxon>Dothideomycetes</taxon>
        <taxon>Pleosporomycetidae</taxon>
        <taxon>Venturiales</taxon>
        <taxon>Sympoventuriaceae</taxon>
        <taxon>Verruconis</taxon>
    </lineage>
</organism>
<feature type="compositionally biased region" description="Basic and acidic residues" evidence="1">
    <location>
        <begin position="209"/>
        <end position="224"/>
    </location>
</feature>
<feature type="compositionally biased region" description="Polar residues" evidence="1">
    <location>
        <begin position="274"/>
        <end position="287"/>
    </location>
</feature>
<feature type="compositionally biased region" description="Basic and acidic residues" evidence="1">
    <location>
        <begin position="13"/>
        <end position="23"/>
    </location>
</feature>
<dbReference type="EMBL" id="KN847531">
    <property type="protein sequence ID" value="KIW08234.1"/>
    <property type="molecule type" value="Genomic_DNA"/>
</dbReference>
<dbReference type="VEuPathDB" id="FungiDB:PV09_01162"/>
<feature type="compositionally biased region" description="Basic and acidic residues" evidence="1">
    <location>
        <begin position="240"/>
        <end position="257"/>
    </location>
</feature>
<dbReference type="GeneID" id="27309135"/>
<feature type="region of interest" description="Disordered" evidence="1">
    <location>
        <begin position="317"/>
        <end position="524"/>
    </location>
</feature>
<protein>
    <submittedName>
        <fullName evidence="2">Uncharacterized protein</fullName>
    </submittedName>
</protein>
<dbReference type="HOGENOM" id="CLU_390856_0_0_1"/>
<gene>
    <name evidence="2" type="ORF">PV09_01162</name>
</gene>
<evidence type="ECO:0000313" key="3">
    <source>
        <dbReference type="Proteomes" id="UP000053259"/>
    </source>
</evidence>
<feature type="compositionally biased region" description="Low complexity" evidence="1">
    <location>
        <begin position="25"/>
        <end position="38"/>
    </location>
</feature>
<name>A0A0D2BA94_9PEZI</name>
<dbReference type="OrthoDB" id="5404004at2759"/>
<dbReference type="AlphaFoldDB" id="A0A0D2BA94"/>
<feature type="compositionally biased region" description="Basic and acidic residues" evidence="1">
    <location>
        <begin position="631"/>
        <end position="645"/>
    </location>
</feature>
<keyword evidence="3" id="KW-1185">Reference proteome</keyword>
<feature type="compositionally biased region" description="Basic and acidic residues" evidence="1">
    <location>
        <begin position="450"/>
        <end position="473"/>
    </location>
</feature>
<dbReference type="RefSeq" id="XP_016218103.1">
    <property type="nucleotide sequence ID" value="XM_016354008.1"/>
</dbReference>
<feature type="compositionally biased region" description="Polar residues" evidence="1">
    <location>
        <begin position="335"/>
        <end position="344"/>
    </location>
</feature>
<reference evidence="2 3" key="1">
    <citation type="submission" date="2015-01" db="EMBL/GenBank/DDBJ databases">
        <title>The Genome Sequence of Ochroconis gallopava CBS43764.</title>
        <authorList>
            <consortium name="The Broad Institute Genomics Platform"/>
            <person name="Cuomo C."/>
            <person name="de Hoog S."/>
            <person name="Gorbushina A."/>
            <person name="Stielow B."/>
            <person name="Teixiera M."/>
            <person name="Abouelleil A."/>
            <person name="Chapman S.B."/>
            <person name="Priest M."/>
            <person name="Young S.K."/>
            <person name="Wortman J."/>
            <person name="Nusbaum C."/>
            <person name="Birren B."/>
        </authorList>
    </citation>
    <scope>NUCLEOTIDE SEQUENCE [LARGE SCALE GENOMIC DNA]</scope>
    <source>
        <strain evidence="2 3">CBS 43764</strain>
    </source>
</reference>
<feature type="compositionally biased region" description="Polar residues" evidence="1">
    <location>
        <begin position="418"/>
        <end position="442"/>
    </location>
</feature>
<proteinExistence type="predicted"/>
<dbReference type="Proteomes" id="UP000053259">
    <property type="component" value="Unassembled WGS sequence"/>
</dbReference>
<sequence length="678" mass="74430">MARLMVRSKSHQKLREPAVESRVDSMPSSEQVSSETSSLHPGSSSPLVGVARSRYASPASTPGFEVLSRPKTANAAMDEQRRRRLMAMGDPISVTDGKQTFNFPTPLREGPSPRLMSRYANSSLAPRPNLERSDTPDTIGIALGSPSHLAQFESRWSPSPVHEKSYFPSNGATPVGTPGLREAREQRADASQSKPKLSRWKSIFGRKNQPRDQREARQQDDHLSPEAPPKSGPGLNNYHTWEHASPRSPRMRSDTVPRYDAPPQASSPRLGIGRSQTAPTGRRNPNSPQVPPKDFLDVEIPNTTLERYSVMFNGILPKQPGGLLARRQSKRESRITGQHPQTLQDLDIPPVPKRRNTNASPNASPSYRLLIFPPESTNSPKPLERNTSLLHRPRPLKRSNTAPGALSPGLHNKMDQLSPMSETSEALGTETDLASNTDSAPPTSDLPGEDELKRIEDELDRVEQELRRDERNRQALTPTPSEPSSPATPEDGKSVQSYNPFAVDAAHTRKSSSNSWEDRSMQEPDWEMITIGKVAEPGDRFSGAQTVRVVEEPSPIDKAAPSPPQVWHPLRMNSLVDKDRAKLNGGRPKHPLTATMTSQPLPGKVEVQVARSMSVTKGAKARPVLRTSPRGVEKGKGETLVERKPLTPQLVEPASSGDSFTKGHKPMKSVAASIVEMA</sequence>
<feature type="region of interest" description="Disordered" evidence="1">
    <location>
        <begin position="613"/>
        <end position="666"/>
    </location>
</feature>
<accession>A0A0D2BA94</accession>
<feature type="compositionally biased region" description="Basic residues" evidence="1">
    <location>
        <begin position="1"/>
        <end position="12"/>
    </location>
</feature>
<feature type="region of interest" description="Disordered" evidence="1">
    <location>
        <begin position="88"/>
        <end position="295"/>
    </location>
</feature>
<evidence type="ECO:0000313" key="2">
    <source>
        <dbReference type="EMBL" id="KIW08234.1"/>
    </source>
</evidence>
<dbReference type="InParanoid" id="A0A0D2BA94"/>
<feature type="region of interest" description="Disordered" evidence="1">
    <location>
        <begin position="1"/>
        <end position="76"/>
    </location>
</feature>
<feature type="region of interest" description="Disordered" evidence="1">
    <location>
        <begin position="536"/>
        <end position="601"/>
    </location>
</feature>
<dbReference type="STRING" id="253628.A0A0D2BA94"/>
<evidence type="ECO:0000256" key="1">
    <source>
        <dbReference type="SAM" id="MobiDB-lite"/>
    </source>
</evidence>
<feature type="compositionally biased region" description="Polar residues" evidence="1">
    <location>
        <begin position="375"/>
        <end position="389"/>
    </location>
</feature>